<feature type="transmembrane region" description="Helical" evidence="6">
    <location>
        <begin position="103"/>
        <end position="125"/>
    </location>
</feature>
<dbReference type="InterPro" id="IPR003825">
    <property type="entry name" value="Colicin-V_CvpA"/>
</dbReference>
<dbReference type="PANTHER" id="PTHR36926:SF1">
    <property type="entry name" value="COLICIN V PRODUCTION PROTEIN"/>
    <property type="match status" value="1"/>
</dbReference>
<reference evidence="7" key="1">
    <citation type="submission" date="2022-11" db="EMBL/GenBank/DDBJ databases">
        <title>Robbsia betulipollinis sp. nov., isolated from pollen of birch (Betula pendula).</title>
        <authorList>
            <person name="Shi H."/>
            <person name="Ambika Manirajan B."/>
            <person name="Ratering S."/>
            <person name="Geissler-Plaum R."/>
            <person name="Schnell S."/>
        </authorList>
    </citation>
    <scope>NUCLEOTIDE SEQUENCE</scope>
    <source>
        <strain evidence="7">Bb-Pol-6</strain>
    </source>
</reference>
<evidence type="ECO:0000256" key="1">
    <source>
        <dbReference type="ARBA" id="ARBA00004141"/>
    </source>
</evidence>
<evidence type="ECO:0000256" key="2">
    <source>
        <dbReference type="ARBA" id="ARBA00022692"/>
    </source>
</evidence>
<name>A0ABT3ZJB6_9BURK</name>
<sequence>MLTVFDYAVLAVIVLSALRGAWRGLIAEAFSLVGWIVAFVLGARYAARIAPWIPANWPGGALTQWLVGFAAVTIGVILIAGVGNALLGRLTEASGLRSVDRSLGLLFGLGRGLLLVLLLYVAAGFTELPTLPFWRDALLRTYVEQGVLSARPFLPAPLQAYARVDARSGPPRASDPAMQGDPIAPRP</sequence>
<dbReference type="PANTHER" id="PTHR36926">
    <property type="entry name" value="COLICIN V PRODUCTION PROTEIN"/>
    <property type="match status" value="1"/>
</dbReference>
<feature type="transmembrane region" description="Helical" evidence="6">
    <location>
        <begin position="67"/>
        <end position="91"/>
    </location>
</feature>
<organism evidence="7 8">
    <name type="scientific">Robbsia betulipollinis</name>
    <dbReference type="NCBI Taxonomy" id="2981849"/>
    <lineage>
        <taxon>Bacteria</taxon>
        <taxon>Pseudomonadati</taxon>
        <taxon>Pseudomonadota</taxon>
        <taxon>Betaproteobacteria</taxon>
        <taxon>Burkholderiales</taxon>
        <taxon>Burkholderiaceae</taxon>
        <taxon>Robbsia</taxon>
    </lineage>
</organism>
<keyword evidence="3 6" id="KW-1133">Transmembrane helix</keyword>
<dbReference type="Pfam" id="PF02674">
    <property type="entry name" value="Colicin_V"/>
    <property type="match status" value="1"/>
</dbReference>
<comment type="caution">
    <text evidence="7">The sequence shown here is derived from an EMBL/GenBank/DDBJ whole genome shotgun (WGS) entry which is preliminary data.</text>
</comment>
<feature type="region of interest" description="Disordered" evidence="5">
    <location>
        <begin position="166"/>
        <end position="187"/>
    </location>
</feature>
<feature type="transmembrane region" description="Helical" evidence="6">
    <location>
        <begin position="6"/>
        <end position="22"/>
    </location>
</feature>
<keyword evidence="2 6" id="KW-0812">Transmembrane</keyword>
<keyword evidence="8" id="KW-1185">Reference proteome</keyword>
<evidence type="ECO:0000256" key="6">
    <source>
        <dbReference type="SAM" id="Phobius"/>
    </source>
</evidence>
<dbReference type="EMBL" id="JAPMXC010000001">
    <property type="protein sequence ID" value="MCY0386447.1"/>
    <property type="molecule type" value="Genomic_DNA"/>
</dbReference>
<evidence type="ECO:0000256" key="5">
    <source>
        <dbReference type="SAM" id="MobiDB-lite"/>
    </source>
</evidence>
<protein>
    <submittedName>
        <fullName evidence="7">CvpA family protein</fullName>
    </submittedName>
</protein>
<proteinExistence type="predicted"/>
<feature type="transmembrane region" description="Helical" evidence="6">
    <location>
        <begin position="29"/>
        <end position="47"/>
    </location>
</feature>
<evidence type="ECO:0000313" key="8">
    <source>
        <dbReference type="Proteomes" id="UP001082899"/>
    </source>
</evidence>
<keyword evidence="4 6" id="KW-0472">Membrane</keyword>
<evidence type="ECO:0000313" key="7">
    <source>
        <dbReference type="EMBL" id="MCY0386447.1"/>
    </source>
</evidence>
<gene>
    <name evidence="7" type="ORF">OVY01_04160</name>
</gene>
<dbReference type="Proteomes" id="UP001082899">
    <property type="component" value="Unassembled WGS sequence"/>
</dbReference>
<evidence type="ECO:0000256" key="3">
    <source>
        <dbReference type="ARBA" id="ARBA00022989"/>
    </source>
</evidence>
<evidence type="ECO:0000256" key="4">
    <source>
        <dbReference type="ARBA" id="ARBA00023136"/>
    </source>
</evidence>
<accession>A0ABT3ZJB6</accession>
<comment type="subcellular location">
    <subcellularLocation>
        <location evidence="1">Membrane</location>
        <topology evidence="1">Multi-pass membrane protein</topology>
    </subcellularLocation>
</comment>
<dbReference type="InterPro" id="IPR052719">
    <property type="entry name" value="CvpA-like"/>
</dbReference>
<dbReference type="RefSeq" id="WP_267847664.1">
    <property type="nucleotide sequence ID" value="NZ_JAPMXC010000001.1"/>
</dbReference>